<dbReference type="AlphaFoldDB" id="A0AAP0EA59"/>
<sequence length="151" mass="16245">MAEREKSSDREEEIDGGTTTTLPTRHRRGERQLRHISSGKIGVVAARSEAAGAGKSSGRAVARGSCGQQRGGGRRRGRHSAATPARRQRLRHGSGSDRLRWRASAATGRNAVRRLEGRQRRDAEDGGFGRRRRAAGGGAAATPTVRWLGVD</sequence>
<organism evidence="2 3">
    <name type="scientific">Stephania cephalantha</name>
    <dbReference type="NCBI Taxonomy" id="152367"/>
    <lineage>
        <taxon>Eukaryota</taxon>
        <taxon>Viridiplantae</taxon>
        <taxon>Streptophyta</taxon>
        <taxon>Embryophyta</taxon>
        <taxon>Tracheophyta</taxon>
        <taxon>Spermatophyta</taxon>
        <taxon>Magnoliopsida</taxon>
        <taxon>Ranunculales</taxon>
        <taxon>Menispermaceae</taxon>
        <taxon>Menispermoideae</taxon>
        <taxon>Cissampelideae</taxon>
        <taxon>Stephania</taxon>
    </lineage>
</organism>
<evidence type="ECO:0000256" key="1">
    <source>
        <dbReference type="SAM" id="MobiDB-lite"/>
    </source>
</evidence>
<gene>
    <name evidence="2" type="ORF">Scep_028552</name>
</gene>
<feature type="region of interest" description="Disordered" evidence="1">
    <location>
        <begin position="1"/>
        <end position="151"/>
    </location>
</feature>
<dbReference type="Proteomes" id="UP001419268">
    <property type="component" value="Unassembled WGS sequence"/>
</dbReference>
<keyword evidence="3" id="KW-1185">Reference proteome</keyword>
<accession>A0AAP0EA59</accession>
<proteinExistence type="predicted"/>
<protein>
    <submittedName>
        <fullName evidence="2">Uncharacterized protein</fullName>
    </submittedName>
</protein>
<dbReference type="EMBL" id="JBBNAG010000012">
    <property type="protein sequence ID" value="KAK9089470.1"/>
    <property type="molecule type" value="Genomic_DNA"/>
</dbReference>
<comment type="caution">
    <text evidence="2">The sequence shown here is derived from an EMBL/GenBank/DDBJ whole genome shotgun (WGS) entry which is preliminary data.</text>
</comment>
<evidence type="ECO:0000313" key="2">
    <source>
        <dbReference type="EMBL" id="KAK9089470.1"/>
    </source>
</evidence>
<evidence type="ECO:0000313" key="3">
    <source>
        <dbReference type="Proteomes" id="UP001419268"/>
    </source>
</evidence>
<feature type="compositionally biased region" description="Basic and acidic residues" evidence="1">
    <location>
        <begin position="113"/>
        <end position="128"/>
    </location>
</feature>
<reference evidence="2 3" key="1">
    <citation type="submission" date="2024-01" db="EMBL/GenBank/DDBJ databases">
        <title>Genome assemblies of Stephania.</title>
        <authorList>
            <person name="Yang L."/>
        </authorList>
    </citation>
    <scope>NUCLEOTIDE SEQUENCE [LARGE SCALE GENOMIC DNA]</scope>
    <source>
        <strain evidence="2">JXDWG</strain>
        <tissue evidence="2">Leaf</tissue>
    </source>
</reference>
<name>A0AAP0EA59_9MAGN</name>